<evidence type="ECO:0000256" key="20">
    <source>
        <dbReference type="ARBA" id="ARBA00034003"/>
    </source>
</evidence>
<evidence type="ECO:0000256" key="21">
    <source>
        <dbReference type="ARBA" id="ARBA00049981"/>
    </source>
</evidence>
<keyword evidence="15" id="KW-0233">DNA recombination</keyword>
<dbReference type="Pfam" id="PF21686">
    <property type="entry name" value="LigD_Prim-Pol"/>
    <property type="match status" value="1"/>
</dbReference>
<feature type="domain" description="ATP-dependent DNA ligase family profile" evidence="23">
    <location>
        <begin position="18"/>
        <end position="210"/>
    </location>
</feature>
<dbReference type="InterPro" id="IPR014146">
    <property type="entry name" value="LigD_ligase_dom"/>
</dbReference>
<keyword evidence="14" id="KW-0238">DNA-binding</keyword>
<keyword evidence="8" id="KW-0547">Nucleotide-binding</keyword>
<feature type="domain" description="DNA ligase D polymerase" evidence="25">
    <location>
        <begin position="343"/>
        <end position="590"/>
    </location>
</feature>
<evidence type="ECO:0000313" key="27">
    <source>
        <dbReference type="Proteomes" id="UP001597214"/>
    </source>
</evidence>
<evidence type="ECO:0000256" key="19">
    <source>
        <dbReference type="ARBA" id="ARBA00029943"/>
    </source>
</evidence>
<comment type="caution">
    <text evidence="26">The sequence shown here is derived from an EMBL/GenBank/DDBJ whole genome shotgun (WGS) entry which is preliminary data.</text>
</comment>
<feature type="domain" description="DNA ligase ATP-dependent C-terminal" evidence="24">
    <location>
        <begin position="226"/>
        <end position="304"/>
    </location>
</feature>
<dbReference type="CDD" id="cd04866">
    <property type="entry name" value="LigD_Pol_like_3"/>
    <property type="match status" value="1"/>
</dbReference>
<comment type="cofactor">
    <cofactor evidence="1">
        <name>Mn(2+)</name>
        <dbReference type="ChEBI" id="CHEBI:29035"/>
    </cofactor>
</comment>
<dbReference type="InterPro" id="IPR014143">
    <property type="entry name" value="NHEJ_ligase_prk"/>
</dbReference>
<gene>
    <name evidence="26" type="ORF">ACFSCX_02880</name>
</gene>
<keyword evidence="12" id="KW-0067">ATP-binding</keyword>
<keyword evidence="11" id="KW-0269">Exonuclease</keyword>
<dbReference type="NCBIfam" id="TIGR02778">
    <property type="entry name" value="ligD_pol"/>
    <property type="match status" value="1"/>
</dbReference>
<keyword evidence="3 26" id="KW-0436">Ligase</keyword>
<keyword evidence="10" id="KW-0378">Hydrolase</keyword>
<dbReference type="Pfam" id="PF01068">
    <property type="entry name" value="DNA_ligase_A_M"/>
    <property type="match status" value="1"/>
</dbReference>
<dbReference type="NCBIfam" id="NF007211">
    <property type="entry name" value="PRK09633.1"/>
    <property type="match status" value="1"/>
</dbReference>
<dbReference type="InterPro" id="IPR012340">
    <property type="entry name" value="NA-bd_OB-fold"/>
</dbReference>
<keyword evidence="16" id="KW-0234">DNA repair</keyword>
<evidence type="ECO:0000256" key="1">
    <source>
        <dbReference type="ARBA" id="ARBA00001936"/>
    </source>
</evidence>
<evidence type="ECO:0000256" key="3">
    <source>
        <dbReference type="ARBA" id="ARBA00022598"/>
    </source>
</evidence>
<evidence type="ECO:0000256" key="13">
    <source>
        <dbReference type="ARBA" id="ARBA00022932"/>
    </source>
</evidence>
<comment type="similarity">
    <text evidence="21">In the C-terminal section; belongs to the ATP-dependent DNA ligase family.</text>
</comment>
<dbReference type="Gene3D" id="3.90.920.10">
    <property type="entry name" value="DNA primase, PRIM domain"/>
    <property type="match status" value="1"/>
</dbReference>
<evidence type="ECO:0000256" key="5">
    <source>
        <dbReference type="ARBA" id="ARBA00022695"/>
    </source>
</evidence>
<evidence type="ECO:0000256" key="11">
    <source>
        <dbReference type="ARBA" id="ARBA00022839"/>
    </source>
</evidence>
<evidence type="ECO:0000313" key="26">
    <source>
        <dbReference type="EMBL" id="MFD1735499.1"/>
    </source>
</evidence>
<evidence type="ECO:0000256" key="9">
    <source>
        <dbReference type="ARBA" id="ARBA00022763"/>
    </source>
</evidence>
<dbReference type="InterPro" id="IPR012309">
    <property type="entry name" value="DNA_ligase_ATP-dep_C"/>
</dbReference>
<reference evidence="27" key="1">
    <citation type="journal article" date="2019" name="Int. J. Syst. Evol. Microbiol.">
        <title>The Global Catalogue of Microorganisms (GCM) 10K type strain sequencing project: providing services to taxonomists for standard genome sequencing and annotation.</title>
        <authorList>
            <consortium name="The Broad Institute Genomics Platform"/>
            <consortium name="The Broad Institute Genome Sequencing Center for Infectious Disease"/>
            <person name="Wu L."/>
            <person name="Ma J."/>
        </authorList>
    </citation>
    <scope>NUCLEOTIDE SEQUENCE [LARGE SCALE GENOMIC DNA]</scope>
    <source>
        <strain evidence="27">CCUG 49339</strain>
    </source>
</reference>
<keyword evidence="17" id="KW-0464">Manganese</keyword>
<keyword evidence="27" id="KW-1185">Reference proteome</keyword>
<dbReference type="SUPFAM" id="SSF50249">
    <property type="entry name" value="Nucleic acid-binding proteins"/>
    <property type="match status" value="1"/>
</dbReference>
<keyword evidence="13" id="KW-0239">DNA-directed DNA polymerase</keyword>
<evidence type="ECO:0000256" key="4">
    <source>
        <dbReference type="ARBA" id="ARBA00022679"/>
    </source>
</evidence>
<protein>
    <recommendedName>
        <fullName evidence="2">DNA ligase (ATP)</fullName>
        <ecNumber evidence="2">6.5.1.1</ecNumber>
    </recommendedName>
    <alternativeName>
        <fullName evidence="19">NHEJ DNA polymerase</fullName>
    </alternativeName>
</protein>
<evidence type="ECO:0000256" key="15">
    <source>
        <dbReference type="ARBA" id="ARBA00023172"/>
    </source>
</evidence>
<evidence type="ECO:0000256" key="17">
    <source>
        <dbReference type="ARBA" id="ARBA00023211"/>
    </source>
</evidence>
<name>A0ABW4LK34_9BACI</name>
<accession>A0ABW4LK34</accession>
<dbReference type="Gene3D" id="3.30.470.30">
    <property type="entry name" value="DNA ligase/mRNA capping enzyme"/>
    <property type="match status" value="1"/>
</dbReference>
<evidence type="ECO:0000256" key="6">
    <source>
        <dbReference type="ARBA" id="ARBA00022722"/>
    </source>
</evidence>
<dbReference type="Pfam" id="PF04679">
    <property type="entry name" value="DNA_ligase_A_C"/>
    <property type="match status" value="1"/>
</dbReference>
<evidence type="ECO:0000256" key="2">
    <source>
        <dbReference type="ARBA" id="ARBA00012727"/>
    </source>
</evidence>
<evidence type="ECO:0000256" key="22">
    <source>
        <dbReference type="ARBA" id="ARBA00049990"/>
    </source>
</evidence>
<keyword evidence="9" id="KW-0227">DNA damage</keyword>
<dbReference type="EMBL" id="JBHUEM010000003">
    <property type="protein sequence ID" value="MFD1735499.1"/>
    <property type="molecule type" value="Genomic_DNA"/>
</dbReference>
<dbReference type="EC" id="6.5.1.1" evidence="2"/>
<evidence type="ECO:0000256" key="10">
    <source>
        <dbReference type="ARBA" id="ARBA00022801"/>
    </source>
</evidence>
<dbReference type="InterPro" id="IPR012310">
    <property type="entry name" value="DNA_ligase_ATP-dep_cent"/>
</dbReference>
<sequence length="611" mass="71651">MNISKPMLPTLRFDVPKGDEWVYEIKYDGFRAILFIDHHSHSFISRNGNSLTEQFPELEQALPFIRNIWNENLPVLLDGELCLLESPYKASFEAIQLRGRLKVKDKIAEQMNRQKAHFCAFDLLQFKNKNLTHLAYIERKEILQSMFKHANLPLQVDPYSSSFIQYIPSFKDETEIWNIASRYDAEGIIAKHVSSKWMEGKRTTQWFKIKNWKESAFFITAFEKKNGYFHLGILRNQQVYTVGLVSHGFSPEEREALLRVITLNKSVENNEFVFVEPSICVEVFFLELYKEQLRQPSFKRFRFDLNWEECTWENLLQNLNPLPKEVTITHPEKPLWPKKNINKQDYLHYLRDIAPYLLPFLENRLLTVIRYPHGMLGDPFYQKNCPDYAPAFIQRETVEGINYIVCKDLETLTWLGNQLAFEFHIPFQTLQSNGPSEIVFDLDPPSRQYFSLAVKAALLMKEVFDGLNLHSFIKTSGNKGLQVYVPLPENTFTYEDTRKFTEFIAHFLISKEPNLFTIERLKKNRGNKLYVDYIQHAEGKTIIAPYSPRGNEDALVATPLFWEEVTESLSPEMFPLDKTIQRITSLGNPFQEYLKVKEIQPFQSIVDFLSQ</sequence>
<evidence type="ECO:0000256" key="18">
    <source>
        <dbReference type="ARBA" id="ARBA00023268"/>
    </source>
</evidence>
<dbReference type="RefSeq" id="WP_377926598.1">
    <property type="nucleotide sequence ID" value="NZ_JBHUEM010000003.1"/>
</dbReference>
<dbReference type="Gene3D" id="3.30.1490.70">
    <property type="match status" value="1"/>
</dbReference>
<evidence type="ECO:0000256" key="7">
    <source>
        <dbReference type="ARBA" id="ARBA00022723"/>
    </source>
</evidence>
<evidence type="ECO:0000256" key="16">
    <source>
        <dbReference type="ARBA" id="ARBA00023204"/>
    </source>
</evidence>
<dbReference type="PANTHER" id="PTHR42705">
    <property type="entry name" value="BIFUNCTIONAL NON-HOMOLOGOUS END JOINING PROTEIN LIGD"/>
    <property type="match status" value="1"/>
</dbReference>
<keyword evidence="4" id="KW-0808">Transferase</keyword>
<organism evidence="26 27">
    <name type="scientific">Bacillus salitolerans</name>
    <dbReference type="NCBI Taxonomy" id="1437434"/>
    <lineage>
        <taxon>Bacteria</taxon>
        <taxon>Bacillati</taxon>
        <taxon>Bacillota</taxon>
        <taxon>Bacilli</taxon>
        <taxon>Bacillales</taxon>
        <taxon>Bacillaceae</taxon>
        <taxon>Bacillus</taxon>
    </lineage>
</organism>
<dbReference type="NCBIfam" id="TIGR02779">
    <property type="entry name" value="NHEJ_ligase_lig"/>
    <property type="match status" value="1"/>
</dbReference>
<keyword evidence="5" id="KW-0548">Nucleotidyltransferase</keyword>
<dbReference type="CDD" id="cd07906">
    <property type="entry name" value="Adenylation_DNA_ligase_LigD_LigC"/>
    <property type="match status" value="1"/>
</dbReference>
<keyword evidence="18" id="KW-0511">Multifunctional enzyme</keyword>
<evidence type="ECO:0000256" key="8">
    <source>
        <dbReference type="ARBA" id="ARBA00022741"/>
    </source>
</evidence>
<dbReference type="InterPro" id="IPR052171">
    <property type="entry name" value="NHEJ_LigD"/>
</dbReference>
<evidence type="ECO:0000256" key="12">
    <source>
        <dbReference type="ARBA" id="ARBA00022840"/>
    </source>
</evidence>
<dbReference type="Gene3D" id="2.40.50.140">
    <property type="entry name" value="Nucleic acid-binding proteins"/>
    <property type="match status" value="1"/>
</dbReference>
<evidence type="ECO:0000259" key="24">
    <source>
        <dbReference type="Pfam" id="PF04679"/>
    </source>
</evidence>
<keyword evidence="6" id="KW-0540">Nuclease</keyword>
<evidence type="ECO:0000256" key="14">
    <source>
        <dbReference type="ARBA" id="ARBA00023125"/>
    </source>
</evidence>
<dbReference type="InterPro" id="IPR033652">
    <property type="entry name" value="LigD_Pol-like_3"/>
</dbReference>
<dbReference type="GO" id="GO:0003910">
    <property type="term" value="F:DNA ligase (ATP) activity"/>
    <property type="evidence" value="ECO:0007669"/>
    <property type="project" value="UniProtKB-EC"/>
</dbReference>
<evidence type="ECO:0000259" key="23">
    <source>
        <dbReference type="Pfam" id="PF01068"/>
    </source>
</evidence>
<dbReference type="InterPro" id="IPR014145">
    <property type="entry name" value="LigD_pol_dom"/>
</dbReference>
<proteinExistence type="inferred from homology"/>
<evidence type="ECO:0000259" key="25">
    <source>
        <dbReference type="Pfam" id="PF21686"/>
    </source>
</evidence>
<dbReference type="Proteomes" id="UP001597214">
    <property type="component" value="Unassembled WGS sequence"/>
</dbReference>
<keyword evidence="7" id="KW-0479">Metal-binding</keyword>
<comment type="catalytic activity">
    <reaction evidence="20">
        <text>ATP + (deoxyribonucleotide)n-3'-hydroxyl + 5'-phospho-(deoxyribonucleotide)m = (deoxyribonucleotide)n+m + AMP + diphosphate.</text>
        <dbReference type="EC" id="6.5.1.1"/>
    </reaction>
</comment>
<dbReference type="NCBIfam" id="TIGR02776">
    <property type="entry name" value="NHEJ_ligase_prk"/>
    <property type="match status" value="1"/>
</dbReference>
<comment type="similarity">
    <text evidence="22">In the N-terminal section; belongs to the LigD polymerase family.</text>
</comment>
<dbReference type="SUPFAM" id="SSF56091">
    <property type="entry name" value="DNA ligase/mRNA capping enzyme, catalytic domain"/>
    <property type="match status" value="1"/>
</dbReference>
<dbReference type="PANTHER" id="PTHR42705:SF2">
    <property type="entry name" value="BIFUNCTIONAL NON-HOMOLOGOUS END JOINING PROTEIN LIGD"/>
    <property type="match status" value="1"/>
</dbReference>